<feature type="signal peptide" evidence="3">
    <location>
        <begin position="1"/>
        <end position="16"/>
    </location>
</feature>
<accession>A0AAV5TZ70</accession>
<dbReference type="InterPro" id="IPR016186">
    <property type="entry name" value="C-type_lectin-like/link_sf"/>
</dbReference>
<dbReference type="InterPro" id="IPR050976">
    <property type="entry name" value="Snaclec"/>
</dbReference>
<dbReference type="InterPro" id="IPR018378">
    <property type="entry name" value="C-type_lectin_CS"/>
</dbReference>
<dbReference type="PANTHER" id="PTHR22991">
    <property type="entry name" value="PROTEIN CBG13490"/>
    <property type="match status" value="1"/>
</dbReference>
<dbReference type="PANTHER" id="PTHR22991:SF40">
    <property type="entry name" value="PROTEIN CBG13490"/>
    <property type="match status" value="1"/>
</dbReference>
<dbReference type="PROSITE" id="PS01180">
    <property type="entry name" value="CUB"/>
    <property type="match status" value="1"/>
</dbReference>
<dbReference type="SMART" id="SM00034">
    <property type="entry name" value="CLECT"/>
    <property type="match status" value="1"/>
</dbReference>
<dbReference type="InterPro" id="IPR000859">
    <property type="entry name" value="CUB_dom"/>
</dbReference>
<gene>
    <name evidence="6" type="ORF">PENTCL1PPCAC_21552</name>
    <name evidence="7" type="ORF">PENTCL1PPCAC_21553</name>
</gene>
<feature type="domain" description="C-type lectin" evidence="5">
    <location>
        <begin position="172"/>
        <end position="289"/>
    </location>
</feature>
<dbReference type="SUPFAM" id="SSF49854">
    <property type="entry name" value="Spermadhesin, CUB domain"/>
    <property type="match status" value="1"/>
</dbReference>
<evidence type="ECO:0008006" key="9">
    <source>
        <dbReference type="Google" id="ProtNLM"/>
    </source>
</evidence>
<dbReference type="InterPro" id="IPR035914">
    <property type="entry name" value="Sperma_CUB_dom_sf"/>
</dbReference>
<comment type="caution">
    <text evidence="2">Lacks conserved residue(s) required for the propagation of feature annotation.</text>
</comment>
<organism evidence="7 8">
    <name type="scientific">Pristionchus entomophagus</name>
    <dbReference type="NCBI Taxonomy" id="358040"/>
    <lineage>
        <taxon>Eukaryota</taxon>
        <taxon>Metazoa</taxon>
        <taxon>Ecdysozoa</taxon>
        <taxon>Nematoda</taxon>
        <taxon>Chromadorea</taxon>
        <taxon>Rhabditida</taxon>
        <taxon>Rhabditina</taxon>
        <taxon>Diplogasteromorpha</taxon>
        <taxon>Diplogasteroidea</taxon>
        <taxon>Neodiplogasteridae</taxon>
        <taxon>Pristionchus</taxon>
    </lineage>
</organism>
<evidence type="ECO:0000259" key="4">
    <source>
        <dbReference type="PROSITE" id="PS01180"/>
    </source>
</evidence>
<dbReference type="InterPro" id="IPR001304">
    <property type="entry name" value="C-type_lectin-like"/>
</dbReference>
<dbReference type="AlphaFoldDB" id="A0AAV5TZ70"/>
<dbReference type="SUPFAM" id="SSF56436">
    <property type="entry name" value="C-type lectin-like"/>
    <property type="match status" value="2"/>
</dbReference>
<dbReference type="PROSITE" id="PS50041">
    <property type="entry name" value="C_TYPE_LECTIN_2"/>
    <property type="match status" value="1"/>
</dbReference>
<keyword evidence="3" id="KW-0732">Signal</keyword>
<dbReference type="Gene3D" id="3.10.100.10">
    <property type="entry name" value="Mannose-Binding Protein A, subunit A"/>
    <property type="match status" value="2"/>
</dbReference>
<dbReference type="SMART" id="SM00042">
    <property type="entry name" value="CUB"/>
    <property type="match status" value="1"/>
</dbReference>
<name>A0AAV5TZ70_9BILA</name>
<dbReference type="EMBL" id="BTSX01000005">
    <property type="protein sequence ID" value="GMS99378.1"/>
    <property type="molecule type" value="Genomic_DNA"/>
</dbReference>
<keyword evidence="8" id="KW-1185">Reference proteome</keyword>
<reference evidence="7" key="1">
    <citation type="submission" date="2023-10" db="EMBL/GenBank/DDBJ databases">
        <title>Genome assembly of Pristionchus species.</title>
        <authorList>
            <person name="Yoshida K."/>
            <person name="Sommer R.J."/>
        </authorList>
    </citation>
    <scope>NUCLEOTIDE SEQUENCE</scope>
    <source>
        <strain evidence="7">RS0144</strain>
    </source>
</reference>
<dbReference type="CDD" id="cd00037">
    <property type="entry name" value="CLECT"/>
    <property type="match status" value="1"/>
</dbReference>
<protein>
    <recommendedName>
        <fullName evidence="9">CUB domain-containing protein</fullName>
    </recommendedName>
</protein>
<proteinExistence type="predicted"/>
<comment type="caution">
    <text evidence="7">The sequence shown here is derived from an EMBL/GenBank/DDBJ whole genome shotgun (WGS) entry which is preliminary data.</text>
</comment>
<keyword evidence="1" id="KW-1015">Disulfide bond</keyword>
<dbReference type="EMBL" id="BTSX01000005">
    <property type="protein sequence ID" value="GMS99377.1"/>
    <property type="molecule type" value="Genomic_DNA"/>
</dbReference>
<evidence type="ECO:0000256" key="3">
    <source>
        <dbReference type="SAM" id="SignalP"/>
    </source>
</evidence>
<dbReference type="Pfam" id="PF00059">
    <property type="entry name" value="Lectin_C"/>
    <property type="match status" value="1"/>
</dbReference>
<evidence type="ECO:0000313" key="7">
    <source>
        <dbReference type="EMBL" id="GMS99378.1"/>
    </source>
</evidence>
<evidence type="ECO:0000256" key="1">
    <source>
        <dbReference type="ARBA" id="ARBA00023157"/>
    </source>
</evidence>
<evidence type="ECO:0000256" key="2">
    <source>
        <dbReference type="PROSITE-ProRule" id="PRU00059"/>
    </source>
</evidence>
<evidence type="ECO:0000259" key="5">
    <source>
        <dbReference type="PROSITE" id="PS50041"/>
    </source>
</evidence>
<dbReference type="Gene3D" id="2.60.120.290">
    <property type="entry name" value="Spermadhesin, CUB domain"/>
    <property type="match status" value="1"/>
</dbReference>
<feature type="domain" description="CUB" evidence="4">
    <location>
        <begin position="300"/>
        <end position="406"/>
    </location>
</feature>
<dbReference type="Pfam" id="PF00431">
    <property type="entry name" value="CUB"/>
    <property type="match status" value="1"/>
</dbReference>
<feature type="chain" id="PRO_5044714700" description="CUB domain-containing protein" evidence="3">
    <location>
        <begin position="17"/>
        <end position="406"/>
    </location>
</feature>
<dbReference type="Proteomes" id="UP001432027">
    <property type="component" value="Unassembled WGS sequence"/>
</dbReference>
<sequence>MLILLLFLSLFQPAHSSCPEGFDLIRDGECRGEHGTVYACHDESIKLAMDQCKEIQGQPLSIHSEEDQTYWSSRASDWIIMGLLCNSITQKWQWMDGSAVDYKPRTPSDDKNYANTLNNDCTNGWTWYLNSTGYWSGGHSTAMMDSHLYCTVQLHPPVPAEDGCVGFDDDREDGECYQVGEAAETWQEAQMNCKLLGANLASIHNQQENSFVRRLAASKGALNGVFLGATTSGKGTDYGWVDGSTWDYENFHQGFPMAGFGDCVAMDTSLSAGQWMNMDCSSNLPVSCIRDQKPVVIPTCSAGPWEEGTIITSPGFPYSASTFCDYFLAVEVGKKVEVEIIFLEANSCCDSLLLYDGYLGAPVLANLTGEQRNVTYITTSSNMMRVNWQPNGGVNVRGMAMTFRGV</sequence>
<dbReference type="InterPro" id="IPR016187">
    <property type="entry name" value="CTDL_fold"/>
</dbReference>
<evidence type="ECO:0000313" key="8">
    <source>
        <dbReference type="Proteomes" id="UP001432027"/>
    </source>
</evidence>
<evidence type="ECO:0000313" key="6">
    <source>
        <dbReference type="EMBL" id="GMS99377.1"/>
    </source>
</evidence>
<dbReference type="CDD" id="cd00041">
    <property type="entry name" value="CUB"/>
    <property type="match status" value="1"/>
</dbReference>
<dbReference type="PROSITE" id="PS00615">
    <property type="entry name" value="C_TYPE_LECTIN_1"/>
    <property type="match status" value="1"/>
</dbReference>